<keyword evidence="2" id="KW-1185">Reference proteome</keyword>
<organism evidence="1 2">
    <name type="scientific">Neolecta irregularis (strain DAH-3)</name>
    <dbReference type="NCBI Taxonomy" id="1198029"/>
    <lineage>
        <taxon>Eukaryota</taxon>
        <taxon>Fungi</taxon>
        <taxon>Dikarya</taxon>
        <taxon>Ascomycota</taxon>
        <taxon>Taphrinomycotina</taxon>
        <taxon>Neolectales</taxon>
        <taxon>Neolectaceae</taxon>
        <taxon>Neolecta</taxon>
    </lineage>
</organism>
<name>A0A1U7LSB6_NEOID</name>
<reference evidence="1 2" key="1">
    <citation type="submission" date="2016-04" db="EMBL/GenBank/DDBJ databases">
        <title>Evolutionary innovation and constraint leading to complex multicellularity in the Ascomycota.</title>
        <authorList>
            <person name="Cisse O."/>
            <person name="Nguyen A."/>
            <person name="Hewitt D.A."/>
            <person name="Jedd G."/>
            <person name="Stajich J.E."/>
        </authorList>
    </citation>
    <scope>NUCLEOTIDE SEQUENCE [LARGE SCALE GENOMIC DNA]</scope>
    <source>
        <strain evidence="1 2">DAH-3</strain>
    </source>
</reference>
<accession>A0A1U7LSB6</accession>
<proteinExistence type="predicted"/>
<sequence>MYYSYGHTSHPTFVFVSREKFLEAKYFLGDDYTIDDGHIYKSYAEYSVGNTGWITTRGGKDAKFEIVDGELVVNGLTWLLCDPDEGWGDGVKFWGWTESEIPPSCEKAFILAIPN</sequence>
<evidence type="ECO:0000313" key="2">
    <source>
        <dbReference type="Proteomes" id="UP000186594"/>
    </source>
</evidence>
<dbReference type="EMBL" id="LXFE01000384">
    <property type="protein sequence ID" value="OLL25519.1"/>
    <property type="molecule type" value="Genomic_DNA"/>
</dbReference>
<dbReference type="Proteomes" id="UP000186594">
    <property type="component" value="Unassembled WGS sequence"/>
</dbReference>
<evidence type="ECO:0000313" key="1">
    <source>
        <dbReference type="EMBL" id="OLL25519.1"/>
    </source>
</evidence>
<gene>
    <name evidence="1" type="ORF">NEOLI_005208</name>
</gene>
<protein>
    <submittedName>
        <fullName evidence="1">Uncharacterized protein</fullName>
    </submittedName>
</protein>
<comment type="caution">
    <text evidence="1">The sequence shown here is derived from an EMBL/GenBank/DDBJ whole genome shotgun (WGS) entry which is preliminary data.</text>
</comment>
<dbReference type="AlphaFoldDB" id="A0A1U7LSB6"/>